<evidence type="ECO:0000256" key="3">
    <source>
        <dbReference type="ARBA" id="ARBA00022448"/>
    </source>
</evidence>
<protein>
    <recommendedName>
        <fullName evidence="11">ABC transporter domain-containing protein</fullName>
    </recommendedName>
</protein>
<evidence type="ECO:0000256" key="9">
    <source>
        <dbReference type="SAM" id="MobiDB-lite"/>
    </source>
</evidence>
<dbReference type="Pfam" id="PF01061">
    <property type="entry name" value="ABC2_membrane"/>
    <property type="match status" value="1"/>
</dbReference>
<dbReference type="InterPro" id="IPR017871">
    <property type="entry name" value="ABC_transporter-like_CS"/>
</dbReference>
<comment type="caution">
    <text evidence="12">The sequence shown here is derived from an EMBL/GenBank/DDBJ whole genome shotgun (WGS) entry which is preliminary data.</text>
</comment>
<proteinExistence type="inferred from homology"/>
<keyword evidence="4 10" id="KW-0812">Transmembrane</keyword>
<dbReference type="Gene3D" id="3.40.50.300">
    <property type="entry name" value="P-loop containing nucleotide triphosphate hydrolases"/>
    <property type="match status" value="1"/>
</dbReference>
<dbReference type="InterPro" id="IPR003593">
    <property type="entry name" value="AAA+_ATPase"/>
</dbReference>
<dbReference type="Pfam" id="PF19055">
    <property type="entry name" value="ABC2_membrane_7"/>
    <property type="match status" value="1"/>
</dbReference>
<organism evidence="12 13">
    <name type="scientific">Heterodera trifolii</name>
    <dbReference type="NCBI Taxonomy" id="157864"/>
    <lineage>
        <taxon>Eukaryota</taxon>
        <taxon>Metazoa</taxon>
        <taxon>Ecdysozoa</taxon>
        <taxon>Nematoda</taxon>
        <taxon>Chromadorea</taxon>
        <taxon>Rhabditida</taxon>
        <taxon>Tylenchina</taxon>
        <taxon>Tylenchomorpha</taxon>
        <taxon>Tylenchoidea</taxon>
        <taxon>Heteroderidae</taxon>
        <taxon>Heteroderinae</taxon>
        <taxon>Heterodera</taxon>
    </lineage>
</organism>
<feature type="domain" description="ABC transporter" evidence="11">
    <location>
        <begin position="90"/>
        <end position="331"/>
    </location>
</feature>
<gene>
    <name evidence="12" type="ORF">niasHT_036629</name>
</gene>
<dbReference type="InterPro" id="IPR043926">
    <property type="entry name" value="ABCG_dom"/>
</dbReference>
<evidence type="ECO:0000256" key="2">
    <source>
        <dbReference type="ARBA" id="ARBA00005814"/>
    </source>
</evidence>
<evidence type="ECO:0000259" key="11">
    <source>
        <dbReference type="PROSITE" id="PS50893"/>
    </source>
</evidence>
<evidence type="ECO:0000313" key="13">
    <source>
        <dbReference type="Proteomes" id="UP001620626"/>
    </source>
</evidence>
<dbReference type="PANTHER" id="PTHR48041:SF84">
    <property type="entry name" value="ABC TRANSPORTER DOMAIN-CONTAINING PROTEIN"/>
    <property type="match status" value="1"/>
</dbReference>
<dbReference type="InterPro" id="IPR050352">
    <property type="entry name" value="ABCG_transporters"/>
</dbReference>
<accession>A0ABD2I2M8</accession>
<dbReference type="PROSITE" id="PS00211">
    <property type="entry name" value="ABC_TRANSPORTER_1"/>
    <property type="match status" value="1"/>
</dbReference>
<evidence type="ECO:0000256" key="7">
    <source>
        <dbReference type="ARBA" id="ARBA00022989"/>
    </source>
</evidence>
<evidence type="ECO:0000256" key="10">
    <source>
        <dbReference type="SAM" id="Phobius"/>
    </source>
</evidence>
<keyword evidence="6" id="KW-0067">ATP-binding</keyword>
<dbReference type="GO" id="GO:0005524">
    <property type="term" value="F:ATP binding"/>
    <property type="evidence" value="ECO:0007669"/>
    <property type="project" value="UniProtKB-KW"/>
</dbReference>
<feature type="transmembrane region" description="Helical" evidence="10">
    <location>
        <begin position="422"/>
        <end position="441"/>
    </location>
</feature>
<feature type="transmembrane region" description="Helical" evidence="10">
    <location>
        <begin position="638"/>
        <end position="658"/>
    </location>
</feature>
<feature type="transmembrane region" description="Helical" evidence="10">
    <location>
        <begin position="557"/>
        <end position="579"/>
    </location>
</feature>
<feature type="transmembrane region" description="Helical" evidence="10">
    <location>
        <begin position="501"/>
        <end position="520"/>
    </location>
</feature>
<evidence type="ECO:0000256" key="5">
    <source>
        <dbReference type="ARBA" id="ARBA00022741"/>
    </source>
</evidence>
<dbReference type="AlphaFoldDB" id="A0ABD2I2M8"/>
<dbReference type="SUPFAM" id="SSF52540">
    <property type="entry name" value="P-loop containing nucleoside triphosphate hydrolases"/>
    <property type="match status" value="1"/>
</dbReference>
<keyword evidence="8 10" id="KW-0472">Membrane</keyword>
<feature type="transmembrane region" description="Helical" evidence="10">
    <location>
        <begin position="526"/>
        <end position="550"/>
    </location>
</feature>
<evidence type="ECO:0000256" key="6">
    <source>
        <dbReference type="ARBA" id="ARBA00022840"/>
    </source>
</evidence>
<dbReference type="InterPro" id="IPR013525">
    <property type="entry name" value="ABC2_TM"/>
</dbReference>
<evidence type="ECO:0000256" key="8">
    <source>
        <dbReference type="ARBA" id="ARBA00023136"/>
    </source>
</evidence>
<comment type="similarity">
    <text evidence="2">Belongs to the ABC transporter superfamily. ABCG family. Eye pigment precursor importer (TC 3.A.1.204) subfamily.</text>
</comment>
<dbReference type="InterPro" id="IPR027417">
    <property type="entry name" value="P-loop_NTPase"/>
</dbReference>
<evidence type="ECO:0000313" key="12">
    <source>
        <dbReference type="EMBL" id="KAL3073287.1"/>
    </source>
</evidence>
<dbReference type="Pfam" id="PF00005">
    <property type="entry name" value="ABC_tran"/>
    <property type="match status" value="1"/>
</dbReference>
<dbReference type="Proteomes" id="UP001620626">
    <property type="component" value="Unassembled WGS sequence"/>
</dbReference>
<feature type="transmembrane region" description="Helical" evidence="10">
    <location>
        <begin position="453"/>
        <end position="480"/>
    </location>
</feature>
<reference evidence="12 13" key="1">
    <citation type="submission" date="2024-10" db="EMBL/GenBank/DDBJ databases">
        <authorList>
            <person name="Kim D."/>
        </authorList>
    </citation>
    <scope>NUCLEOTIDE SEQUENCE [LARGE SCALE GENOMIC DNA]</scope>
    <source>
        <strain evidence="12">BH-2024</strain>
    </source>
</reference>
<keyword evidence="7 10" id="KW-1133">Transmembrane helix</keyword>
<name>A0ABD2I2M8_9BILA</name>
<evidence type="ECO:0000256" key="1">
    <source>
        <dbReference type="ARBA" id="ARBA00004141"/>
    </source>
</evidence>
<dbReference type="SMART" id="SM00382">
    <property type="entry name" value="AAA"/>
    <property type="match status" value="1"/>
</dbReference>
<dbReference type="InterPro" id="IPR003439">
    <property type="entry name" value="ABC_transporter-like_ATP-bd"/>
</dbReference>
<evidence type="ECO:0000256" key="4">
    <source>
        <dbReference type="ARBA" id="ARBA00022692"/>
    </source>
</evidence>
<keyword evidence="3" id="KW-0813">Transport</keyword>
<keyword evidence="13" id="KW-1185">Reference proteome</keyword>
<dbReference type="EMBL" id="JBICBT010001321">
    <property type="protein sequence ID" value="KAL3073287.1"/>
    <property type="molecule type" value="Genomic_DNA"/>
</dbReference>
<feature type="region of interest" description="Disordered" evidence="9">
    <location>
        <begin position="1"/>
        <end position="30"/>
    </location>
</feature>
<dbReference type="GO" id="GO:0016020">
    <property type="term" value="C:membrane"/>
    <property type="evidence" value="ECO:0007669"/>
    <property type="project" value="UniProtKB-SubCell"/>
</dbReference>
<keyword evidence="5" id="KW-0547">Nucleotide-binding</keyword>
<comment type="subcellular location">
    <subcellularLocation>
        <location evidence="1">Membrane</location>
        <topology evidence="1">Multi-pass membrane protein</topology>
    </subcellularLocation>
</comment>
<sequence>MSGIGESERLLVSPPAHRLQRRTLPQRQRRHAQAKNFFHYSLVVVAPNLKHSASDALTMDNGLERIRRRQSNYGAMSPTKSVQEVQPVALSWHGLTVVHAKSGRKILDNVSGMADAGQLVALMGASGAGKTTLLNTLLNRNLKSLSVEGQVLVNGHSLGRSITYVSGYVQQDDLFMGTLTVKEHLMAQAQLRMVGHTQRTMRRRVNEIIDELGLQECRHARIGFTGVKKGISGGEARRLLFASELLNNPQIIFADEPTTGLDSSMADSVISVMRALTLSGRTIICTIHQPSSEIYQKFDRVMFLAQGRLAYFGEPTKATELISRAGNPCPSNYNPADHIIQCLSIEMGREAECQQRVRNICAEWERCAEGALFHAEVEKRRQCVRERPTPRKTASSWVQTQSLLKRSLIDNWRNPGLTRAKLFQKLIMGVFIGLLYMNTQLNGVGVGNLNGAMFYIIAELTYSTLFGVLTFFPADFPLLAREYHDGLYCSGAYFVARSASYLPLFTIDGILMVTIAYWLIGLVPTVGRFLITLGISFLVEQSAVAFGVMLSAVCPSYPVAVSVAGPILTILSLTGGLYANVGSLPYFISWVQYLSWFRYGFEAFAISQWSGAFGDDEAHVRSVLAAFSFRPEAFYMDLGAMALFIGMFYLIGFFGLLFRVRRAR</sequence>
<dbReference type="PROSITE" id="PS50893">
    <property type="entry name" value="ABC_TRANSPORTER_2"/>
    <property type="match status" value="1"/>
</dbReference>
<dbReference type="PANTHER" id="PTHR48041">
    <property type="entry name" value="ABC TRANSPORTER G FAMILY MEMBER 28"/>
    <property type="match status" value="1"/>
</dbReference>